<feature type="region of interest" description="Disordered" evidence="1">
    <location>
        <begin position="190"/>
        <end position="249"/>
    </location>
</feature>
<evidence type="ECO:0000313" key="2">
    <source>
        <dbReference type="EMBL" id="AFD02323.1"/>
    </source>
</evidence>
<dbReference type="KEGG" id="vg:14517173"/>
<feature type="compositionally biased region" description="Basic and acidic residues" evidence="1">
    <location>
        <begin position="618"/>
        <end position="631"/>
    </location>
</feature>
<dbReference type="Proteomes" id="UP000007576">
    <property type="component" value="Segment"/>
</dbReference>
<proteinExistence type="predicted"/>
<dbReference type="GeneID" id="14517173"/>
<organism evidence="2 3">
    <name type="scientific">Haloarcula hispanica icosahedral virus 2</name>
    <dbReference type="NCBI Taxonomy" id="1154689"/>
    <lineage>
        <taxon>Viruses</taxon>
        <taxon>Singelaviria</taxon>
        <taxon>Helvetiavirae</taxon>
        <taxon>Dividoviricota</taxon>
        <taxon>Laserviricetes</taxon>
        <taxon>Halopanivirales</taxon>
        <taxon>Sphaerolipoviridae</taxon>
        <taxon>Alphasphaerolipovirus</taxon>
        <taxon>Alphasphaerolipovirus helsinkii</taxon>
    </lineage>
</organism>
<evidence type="ECO:0000313" key="3">
    <source>
        <dbReference type="Proteomes" id="UP000007576"/>
    </source>
</evidence>
<name>H9AZZ8_9VIRU</name>
<feature type="region of interest" description="Disordered" evidence="1">
    <location>
        <begin position="319"/>
        <end position="359"/>
    </location>
</feature>
<dbReference type="RefSeq" id="YP_005352828.1">
    <property type="nucleotide sequence ID" value="NC_016989.1"/>
</dbReference>
<dbReference type="OrthoDB" id="12702at10239"/>
<feature type="compositionally biased region" description="Basic and acidic residues" evidence="1">
    <location>
        <begin position="228"/>
        <end position="239"/>
    </location>
</feature>
<feature type="region of interest" description="Disordered" evidence="1">
    <location>
        <begin position="1"/>
        <end position="40"/>
    </location>
</feature>
<feature type="region of interest" description="Disordered" evidence="1">
    <location>
        <begin position="612"/>
        <end position="631"/>
    </location>
</feature>
<protein>
    <submittedName>
        <fullName evidence="2">VP18</fullName>
    </submittedName>
</protein>
<accession>H9AZZ8</accession>
<reference evidence="2 3" key="1">
    <citation type="journal article" date="2012" name="J. Virol.">
        <title>Closely related archaeal Haloarcula hispanica icosahedral viruses HHIV-2 and SH1 have nonhomologous genes encoding host recognition functions.</title>
        <authorList>
            <person name="Jaakkola S.T."/>
            <person name="Penttinen R.K."/>
            <person name="Vilen S.T."/>
            <person name="Jalasvuori M."/>
            <person name="Ronnholm G."/>
            <person name="Bamford J.K."/>
            <person name="Bamford D.H."/>
            <person name="Oksanen H.M."/>
        </authorList>
    </citation>
    <scope>NUCLEOTIDE SEQUENCE [LARGE SCALE GENOMIC DNA]</scope>
</reference>
<dbReference type="EMBL" id="JN968479">
    <property type="protein sequence ID" value="AFD02323.1"/>
    <property type="molecule type" value="Genomic_DNA"/>
</dbReference>
<feature type="compositionally biased region" description="Acidic residues" evidence="1">
    <location>
        <begin position="208"/>
        <end position="227"/>
    </location>
</feature>
<sequence>MSDDLRDVYGAIDPAEVEDRGDWDPALEPEGLAPETAPDGREYTVAAWDGGVSDIRPDLDVFDLTAGAPAVLLYVSTQGGVQVHEGRLTADATGRKVSIEDDDGTVRTAKAADMKGRSDAVQNDAGTHLGTMLDVRLTRPWDVLAKHYGLPEGVEEVYEFLLRYDDGSEEHVSYHSTREAANEARQSWRYTGDGQKPEGVAVRKVDADDLTDDSDDDSDDEDDDSDDDSARTDGGEDYRPSFTQLARNHDVTGVAVEHDQLGEGEARTNGDGGTVLVSFGNPYGDTVGTSSSVNVSELSVDWDYYDDHPEHAVEAVEEYLPADDEDDDEDDDSDDESGRTDGGSEVGIITGRKVPEDELTPDDLRLTDTIVGTVHCYEEGDDVALCGHPSTRGEDTEPAEGATWRAVGCDNCQRALLGRYRSPDEAWRLAGELDEHDRISVETADGTHIDGVVTSPADDLEPGSLGSRYVTFTTEPETVGHLRDLGTEYSLRVYEGETPTLTVVDVLEQLDENPEREVENINRIGRYDPLADEDPEAREALLHAVEQYAAEQQRLAEQATDDHQHLWSVNYATVMSDAAYRLRKDDWPVAHVRQKLLAKLEANEGRVADIYESDEHDNDDHAKASGKRSGREALLRTLDHYGFDGTEGDQ</sequence>
<feature type="compositionally biased region" description="Acidic residues" evidence="1">
    <location>
        <begin position="319"/>
        <end position="335"/>
    </location>
</feature>
<evidence type="ECO:0000256" key="1">
    <source>
        <dbReference type="SAM" id="MobiDB-lite"/>
    </source>
</evidence>
<keyword evidence="3" id="KW-1185">Reference proteome</keyword>